<feature type="compositionally biased region" description="Basic and acidic residues" evidence="1">
    <location>
        <begin position="26"/>
        <end position="40"/>
    </location>
</feature>
<dbReference type="RefSeq" id="WP_311940720.1">
    <property type="nucleotide sequence ID" value="NZ_JAVSCS010000030.1"/>
</dbReference>
<dbReference type="Proteomes" id="UP001595190">
    <property type="component" value="Unassembled WGS sequence"/>
</dbReference>
<feature type="compositionally biased region" description="Basic and acidic residues" evidence="1">
    <location>
        <begin position="7"/>
        <end position="17"/>
    </location>
</feature>
<proteinExistence type="predicted"/>
<evidence type="ECO:0000256" key="1">
    <source>
        <dbReference type="SAM" id="MobiDB-lite"/>
    </source>
</evidence>
<reference evidence="2 3" key="1">
    <citation type="submission" date="2024-09" db="EMBL/GenBank/DDBJ databases">
        <title>Description of Labrys sedimenti sp. nov., isolated from a diclofenac-degrading enrichment culture, and genome-based reclassification of Labrys portucalensis as a later heterotypic synonym of Labrys neptuniae.</title>
        <authorList>
            <person name="Tancsics A."/>
            <person name="Csepanyi A."/>
        </authorList>
    </citation>
    <scope>NUCLEOTIDE SEQUENCE [LARGE SCALE GENOMIC DNA]</scope>
    <source>
        <strain evidence="2 3">LMG 23412</strain>
    </source>
</reference>
<comment type="caution">
    <text evidence="2">The sequence shown here is derived from an EMBL/GenBank/DDBJ whole genome shotgun (WGS) entry which is preliminary data.</text>
</comment>
<organism evidence="2 3">
    <name type="scientific">Labrys neptuniae</name>
    <dbReference type="NCBI Taxonomy" id="376174"/>
    <lineage>
        <taxon>Bacteria</taxon>
        <taxon>Pseudomonadati</taxon>
        <taxon>Pseudomonadota</taxon>
        <taxon>Alphaproteobacteria</taxon>
        <taxon>Hyphomicrobiales</taxon>
        <taxon>Xanthobacteraceae</taxon>
        <taxon>Labrys</taxon>
    </lineage>
</organism>
<accession>A0ABV6ZLI8</accession>
<feature type="region of interest" description="Disordered" evidence="1">
    <location>
        <begin position="1"/>
        <end position="40"/>
    </location>
</feature>
<name>A0ABV6ZLI8_9HYPH</name>
<gene>
    <name evidence="2" type="ORF">ACETRX_25605</name>
</gene>
<protein>
    <submittedName>
        <fullName evidence="2">Uncharacterized protein</fullName>
    </submittedName>
</protein>
<evidence type="ECO:0000313" key="3">
    <source>
        <dbReference type="Proteomes" id="UP001595190"/>
    </source>
</evidence>
<evidence type="ECO:0000313" key="2">
    <source>
        <dbReference type="EMBL" id="MFC2253040.1"/>
    </source>
</evidence>
<sequence>MSMPGNKETDKVIREASKSPAALSKRGKEAEMRADRPILV</sequence>
<dbReference type="EMBL" id="JBHGPK010000015">
    <property type="protein sequence ID" value="MFC2253040.1"/>
    <property type="molecule type" value="Genomic_DNA"/>
</dbReference>